<sequence length="239" mass="27371">MNVERSKKRTTLADRVYHVLYSRIINGDYPTNQKLPPESTLSAEFDVSRPVLRAALERLRQEDMIYSRQGAGSYVRAHKTMPVGYAKVETLADIQRCYEFRLNLETEACALAAERRNDASLSEIEASLDLLRDATESLQHREDADFSFHLSILKASNNHYFEASLRALREQINVGMTLHGNAIITEGTEGLSQVLDEHLGIFEAIRQQKPEEARLRMRRHLEHSRDRLFGGGLLDLRMM</sequence>
<dbReference type="InterPro" id="IPR011711">
    <property type="entry name" value="GntR_C"/>
</dbReference>
<dbReference type="SUPFAM" id="SSF48008">
    <property type="entry name" value="GntR ligand-binding domain-like"/>
    <property type="match status" value="1"/>
</dbReference>
<evidence type="ECO:0000313" key="9">
    <source>
        <dbReference type="Proteomes" id="UP000199382"/>
    </source>
</evidence>
<dbReference type="GO" id="GO:0003677">
    <property type="term" value="F:DNA binding"/>
    <property type="evidence" value="ECO:0007669"/>
    <property type="project" value="UniProtKB-KW"/>
</dbReference>
<dbReference type="Pfam" id="PF00392">
    <property type="entry name" value="GntR"/>
    <property type="match status" value="1"/>
</dbReference>
<dbReference type="InterPro" id="IPR000524">
    <property type="entry name" value="Tscrpt_reg_HTH_GntR"/>
</dbReference>
<feature type="domain" description="HTH gntR-type" evidence="7">
    <location>
        <begin position="10"/>
        <end position="78"/>
    </location>
</feature>
<dbReference type="PANTHER" id="PTHR43537">
    <property type="entry name" value="TRANSCRIPTIONAL REGULATOR, GNTR FAMILY"/>
    <property type="match status" value="1"/>
</dbReference>
<reference evidence="8 9" key="1">
    <citation type="submission" date="2016-10" db="EMBL/GenBank/DDBJ databases">
        <authorList>
            <person name="de Groot N.N."/>
        </authorList>
    </citation>
    <scope>NUCLEOTIDE SEQUENCE [LARGE SCALE GENOMIC DNA]</scope>
    <source>
        <strain evidence="8 9">DSM 25294</strain>
    </source>
</reference>
<dbReference type="SMART" id="SM00345">
    <property type="entry name" value="HTH_GNTR"/>
    <property type="match status" value="1"/>
</dbReference>
<proteinExistence type="predicted"/>
<dbReference type="InterPro" id="IPR036390">
    <property type="entry name" value="WH_DNA-bd_sf"/>
</dbReference>
<keyword evidence="8" id="KW-0670">Pyruvate</keyword>
<keyword evidence="2" id="KW-0805">Transcription regulation</keyword>
<dbReference type="InterPro" id="IPR008920">
    <property type="entry name" value="TF_FadR/GntR_C"/>
</dbReference>
<evidence type="ECO:0000256" key="5">
    <source>
        <dbReference type="ARBA" id="ARBA00037357"/>
    </source>
</evidence>
<keyword evidence="3" id="KW-0238">DNA-binding</keyword>
<dbReference type="EMBL" id="FNEK01000021">
    <property type="protein sequence ID" value="SDJ65935.1"/>
    <property type="molecule type" value="Genomic_DNA"/>
</dbReference>
<dbReference type="PROSITE" id="PS50949">
    <property type="entry name" value="HTH_GNTR"/>
    <property type="match status" value="1"/>
</dbReference>
<keyword evidence="9" id="KW-1185">Reference proteome</keyword>
<dbReference type="Gene3D" id="1.20.120.530">
    <property type="entry name" value="GntR ligand-binding domain-like"/>
    <property type="match status" value="1"/>
</dbReference>
<organism evidence="8 9">
    <name type="scientific">Aliiruegeria lutimaris</name>
    <dbReference type="NCBI Taxonomy" id="571298"/>
    <lineage>
        <taxon>Bacteria</taxon>
        <taxon>Pseudomonadati</taxon>
        <taxon>Pseudomonadota</taxon>
        <taxon>Alphaproteobacteria</taxon>
        <taxon>Rhodobacterales</taxon>
        <taxon>Roseobacteraceae</taxon>
        <taxon>Aliiruegeria</taxon>
    </lineage>
</organism>
<dbReference type="SUPFAM" id="SSF46785">
    <property type="entry name" value="Winged helix' DNA-binding domain"/>
    <property type="match status" value="1"/>
</dbReference>
<dbReference type="STRING" id="571298.SAMN04488026_102161"/>
<dbReference type="PRINTS" id="PR00035">
    <property type="entry name" value="HTHGNTR"/>
</dbReference>
<dbReference type="AlphaFoldDB" id="A0A1G8VKT5"/>
<dbReference type="OrthoDB" id="9028214at2"/>
<evidence type="ECO:0000256" key="3">
    <source>
        <dbReference type="ARBA" id="ARBA00023125"/>
    </source>
</evidence>
<dbReference type="SMART" id="SM00895">
    <property type="entry name" value="FCD"/>
    <property type="match status" value="1"/>
</dbReference>
<evidence type="ECO:0000313" key="8">
    <source>
        <dbReference type="EMBL" id="SDJ65935.1"/>
    </source>
</evidence>
<evidence type="ECO:0000256" key="2">
    <source>
        <dbReference type="ARBA" id="ARBA00023015"/>
    </source>
</evidence>
<dbReference type="CDD" id="cd07377">
    <property type="entry name" value="WHTH_GntR"/>
    <property type="match status" value="1"/>
</dbReference>
<dbReference type="InterPro" id="IPR036388">
    <property type="entry name" value="WH-like_DNA-bd_sf"/>
</dbReference>
<evidence type="ECO:0000259" key="7">
    <source>
        <dbReference type="PROSITE" id="PS50949"/>
    </source>
</evidence>
<dbReference type="PANTHER" id="PTHR43537:SF34">
    <property type="entry name" value="PYRUVATE DEHYDROGENASE COMPLEX REPRESSOR"/>
    <property type="match status" value="1"/>
</dbReference>
<evidence type="ECO:0000256" key="6">
    <source>
        <dbReference type="ARBA" id="ARBA00039592"/>
    </source>
</evidence>
<keyword evidence="4" id="KW-0804">Transcription</keyword>
<dbReference type="Proteomes" id="UP000199382">
    <property type="component" value="Unassembled WGS sequence"/>
</dbReference>
<dbReference type="RefSeq" id="WP_093155868.1">
    <property type="nucleotide sequence ID" value="NZ_FNEK01000021.1"/>
</dbReference>
<gene>
    <name evidence="8" type="ORF">SAMN04488026_102161</name>
</gene>
<name>A0A1G8VKT5_9RHOB</name>
<evidence type="ECO:0000256" key="1">
    <source>
        <dbReference type="ARBA" id="ARBA00022491"/>
    </source>
</evidence>
<dbReference type="GO" id="GO:0003700">
    <property type="term" value="F:DNA-binding transcription factor activity"/>
    <property type="evidence" value="ECO:0007669"/>
    <property type="project" value="InterPro"/>
</dbReference>
<evidence type="ECO:0000256" key="4">
    <source>
        <dbReference type="ARBA" id="ARBA00023163"/>
    </source>
</evidence>
<dbReference type="Pfam" id="PF07729">
    <property type="entry name" value="FCD"/>
    <property type="match status" value="1"/>
</dbReference>
<keyword evidence="1" id="KW-0678">Repressor</keyword>
<accession>A0A1G8VKT5</accession>
<comment type="function">
    <text evidence="5">Transcriptional repressor for the pyruvate dehydrogenase complex genes aceEF and lpd.</text>
</comment>
<dbReference type="Gene3D" id="1.10.10.10">
    <property type="entry name" value="Winged helix-like DNA-binding domain superfamily/Winged helix DNA-binding domain"/>
    <property type="match status" value="1"/>
</dbReference>
<protein>
    <recommendedName>
        <fullName evidence="6">Pyruvate dehydrogenase complex repressor</fullName>
    </recommendedName>
</protein>